<reference evidence="6" key="1">
    <citation type="journal article" date="2020" name="Fungal Divers.">
        <title>Resolving the Mortierellaceae phylogeny through synthesis of multi-gene phylogenetics and phylogenomics.</title>
        <authorList>
            <person name="Vandepol N."/>
            <person name="Liber J."/>
            <person name="Desiro A."/>
            <person name="Na H."/>
            <person name="Kennedy M."/>
            <person name="Barry K."/>
            <person name="Grigoriev I.V."/>
            <person name="Miller A.N."/>
            <person name="O'Donnell K."/>
            <person name="Stajich J.E."/>
            <person name="Bonito G."/>
        </authorList>
    </citation>
    <scope>NUCLEOTIDE SEQUENCE</scope>
    <source>
        <strain evidence="6">KOD1015</strain>
    </source>
</reference>
<dbReference type="GO" id="GO:0051301">
    <property type="term" value="P:cell division"/>
    <property type="evidence" value="ECO:0007669"/>
    <property type="project" value="UniProtKB-KW"/>
</dbReference>
<dbReference type="InterPro" id="IPR004367">
    <property type="entry name" value="Cyclin_C-dom"/>
</dbReference>
<dbReference type="InterPro" id="IPR006671">
    <property type="entry name" value="Cyclin_N"/>
</dbReference>
<sequence>MEVRLSPHSVYINTPPPYLEEYRIPCINFMRVITREAFLRLESFFLAVNIFDRVLAKGLDGLNGTRKHALACLLVAAKYVERNPFSNIPAYIHLAQSKGVSVGNDDFKACERKVLAMVHFDLGWPTPLAFLKRYLKVEDHGIQTRIVATYLLEIMVSSHSFLRHLPSVQAATALHFSRCIEGKHQW</sequence>
<feature type="non-terminal residue" evidence="6">
    <location>
        <position position="1"/>
    </location>
</feature>
<dbReference type="GO" id="GO:0016538">
    <property type="term" value="F:cyclin-dependent protein serine/threonine kinase regulator activity"/>
    <property type="evidence" value="ECO:0007669"/>
    <property type="project" value="InterPro"/>
</dbReference>
<evidence type="ECO:0000256" key="3">
    <source>
        <dbReference type="ARBA" id="ARBA00023306"/>
    </source>
</evidence>
<dbReference type="SUPFAM" id="SSF47954">
    <property type="entry name" value="Cyclin-like"/>
    <property type="match status" value="2"/>
</dbReference>
<evidence type="ECO:0000256" key="4">
    <source>
        <dbReference type="RuleBase" id="RU000383"/>
    </source>
</evidence>
<dbReference type="GO" id="GO:0044772">
    <property type="term" value="P:mitotic cell cycle phase transition"/>
    <property type="evidence" value="ECO:0007669"/>
    <property type="project" value="InterPro"/>
</dbReference>
<keyword evidence="3" id="KW-0131">Cell cycle</keyword>
<comment type="caution">
    <text evidence="6">The sequence shown here is derived from an EMBL/GenBank/DDBJ whole genome shotgun (WGS) entry which is preliminary data.</text>
</comment>
<dbReference type="Gene3D" id="1.10.472.10">
    <property type="entry name" value="Cyclin-like"/>
    <property type="match status" value="1"/>
</dbReference>
<dbReference type="AlphaFoldDB" id="A0A9P6KE25"/>
<feature type="domain" description="Cyclin-like" evidence="5">
    <location>
        <begin position="28"/>
        <end position="116"/>
    </location>
</feature>
<dbReference type="SMART" id="SM00385">
    <property type="entry name" value="CYCLIN"/>
    <property type="match status" value="1"/>
</dbReference>
<dbReference type="Pfam" id="PF00134">
    <property type="entry name" value="Cyclin_N"/>
    <property type="match status" value="1"/>
</dbReference>
<organism evidence="6 7">
    <name type="scientific">Lunasporangiospora selenospora</name>
    <dbReference type="NCBI Taxonomy" id="979761"/>
    <lineage>
        <taxon>Eukaryota</taxon>
        <taxon>Fungi</taxon>
        <taxon>Fungi incertae sedis</taxon>
        <taxon>Mucoromycota</taxon>
        <taxon>Mortierellomycotina</taxon>
        <taxon>Mortierellomycetes</taxon>
        <taxon>Mortierellales</taxon>
        <taxon>Mortierellaceae</taxon>
        <taxon>Lunasporangiospora</taxon>
    </lineage>
</organism>
<keyword evidence="1" id="KW-0132">Cell division</keyword>
<proteinExistence type="inferred from homology"/>
<keyword evidence="2 4" id="KW-0195">Cyclin</keyword>
<gene>
    <name evidence="6" type="primary">CLB2_1</name>
    <name evidence="6" type="ORF">BGW38_001724</name>
</gene>
<evidence type="ECO:0000259" key="5">
    <source>
        <dbReference type="SMART" id="SM00385"/>
    </source>
</evidence>
<accession>A0A9P6KE25</accession>
<dbReference type="Proteomes" id="UP000780801">
    <property type="component" value="Unassembled WGS sequence"/>
</dbReference>
<evidence type="ECO:0000313" key="6">
    <source>
        <dbReference type="EMBL" id="KAF9581307.1"/>
    </source>
</evidence>
<protein>
    <submittedName>
        <fullName evidence="6">G2/mitotic-specific cyclin</fullName>
    </submittedName>
</protein>
<dbReference type="Pfam" id="PF02984">
    <property type="entry name" value="Cyclin_C"/>
    <property type="match status" value="1"/>
</dbReference>
<evidence type="ECO:0000256" key="2">
    <source>
        <dbReference type="ARBA" id="ARBA00023127"/>
    </source>
</evidence>
<name>A0A9P6KE25_9FUNG</name>
<evidence type="ECO:0000313" key="7">
    <source>
        <dbReference type="Proteomes" id="UP000780801"/>
    </source>
</evidence>
<dbReference type="PANTHER" id="PTHR10177">
    <property type="entry name" value="CYCLINS"/>
    <property type="match status" value="1"/>
</dbReference>
<dbReference type="EMBL" id="JAABOA010001562">
    <property type="protein sequence ID" value="KAF9581307.1"/>
    <property type="molecule type" value="Genomic_DNA"/>
</dbReference>
<keyword evidence="7" id="KW-1185">Reference proteome</keyword>
<dbReference type="OrthoDB" id="5590282at2759"/>
<dbReference type="InterPro" id="IPR039361">
    <property type="entry name" value="Cyclin"/>
</dbReference>
<comment type="similarity">
    <text evidence="4">Belongs to the cyclin family.</text>
</comment>
<dbReference type="PIRSF" id="PIRSF001771">
    <property type="entry name" value="Cyclin_A_B_D_E"/>
    <property type="match status" value="1"/>
</dbReference>
<dbReference type="InterPro" id="IPR013763">
    <property type="entry name" value="Cyclin-like_dom"/>
</dbReference>
<evidence type="ECO:0000256" key="1">
    <source>
        <dbReference type="ARBA" id="ARBA00022618"/>
    </source>
</evidence>
<dbReference type="InterPro" id="IPR036915">
    <property type="entry name" value="Cyclin-like_sf"/>
</dbReference>
<dbReference type="InterPro" id="IPR046965">
    <property type="entry name" value="Cyclin_A/B-like"/>
</dbReference>